<dbReference type="EMBL" id="BAABHC010000015">
    <property type="protein sequence ID" value="GAA4435444.1"/>
    <property type="molecule type" value="Genomic_DNA"/>
</dbReference>
<dbReference type="Proteomes" id="UP001500552">
    <property type="component" value="Unassembled WGS sequence"/>
</dbReference>
<reference evidence="3" key="1">
    <citation type="journal article" date="2019" name="Int. J. Syst. Evol. Microbiol.">
        <title>The Global Catalogue of Microorganisms (GCM) 10K type strain sequencing project: providing services to taxonomists for standard genome sequencing and annotation.</title>
        <authorList>
            <consortium name="The Broad Institute Genomics Platform"/>
            <consortium name="The Broad Institute Genome Sequencing Center for Infectious Disease"/>
            <person name="Wu L."/>
            <person name="Ma J."/>
        </authorList>
    </citation>
    <scope>NUCLEOTIDE SEQUENCE [LARGE SCALE GENOMIC DNA]</scope>
    <source>
        <strain evidence="3">JCM 17926</strain>
    </source>
</reference>
<accession>A0ABP8LU32</accession>
<sequence length="283" mass="31376">MKILFTLTFFLSVLQSLAQTDTTYTDIASDTLQTSTSAVQVPALRDTTSTEFFRKNIIKVNLSSFFLYNNSLSYERSMTRKITFVAGYRYMPQTTGNSAYLVQKAIDRYGEGDEELEQDVNSTLVGNNTFTGEVRFYSGKHPGARGFYLSLYGRYMNVSASVPSEYETDTRVYPLTYEGKLKGFAAGAMIGAQWLIAKRVTLDWYILGGHYGKLKVNMPAVADLSTMTSEEKRGLKEDIESINGDLNDKTDLEATVTDEGVSVKGTAPFVGLRGFGFSLGIAF</sequence>
<feature type="signal peptide" evidence="1">
    <location>
        <begin position="1"/>
        <end position="18"/>
    </location>
</feature>
<keyword evidence="3" id="KW-1185">Reference proteome</keyword>
<evidence type="ECO:0000313" key="3">
    <source>
        <dbReference type="Proteomes" id="UP001500552"/>
    </source>
</evidence>
<dbReference type="RefSeq" id="WP_345159864.1">
    <property type="nucleotide sequence ID" value="NZ_BAABHC010000015.1"/>
</dbReference>
<comment type="caution">
    <text evidence="2">The sequence shown here is derived from an EMBL/GenBank/DDBJ whole genome shotgun (WGS) entry which is preliminary data.</text>
</comment>
<protein>
    <recommendedName>
        <fullName evidence="4">DUF3575 domain-containing protein</fullName>
    </recommendedName>
</protein>
<evidence type="ECO:0000313" key="2">
    <source>
        <dbReference type="EMBL" id="GAA4435444.1"/>
    </source>
</evidence>
<proteinExistence type="predicted"/>
<organism evidence="2 3">
    <name type="scientific">Pontibacter saemangeumensis</name>
    <dbReference type="NCBI Taxonomy" id="1084525"/>
    <lineage>
        <taxon>Bacteria</taxon>
        <taxon>Pseudomonadati</taxon>
        <taxon>Bacteroidota</taxon>
        <taxon>Cytophagia</taxon>
        <taxon>Cytophagales</taxon>
        <taxon>Hymenobacteraceae</taxon>
        <taxon>Pontibacter</taxon>
    </lineage>
</organism>
<name>A0ABP8LU32_9BACT</name>
<keyword evidence="1" id="KW-0732">Signal</keyword>
<feature type="chain" id="PRO_5047084230" description="DUF3575 domain-containing protein" evidence="1">
    <location>
        <begin position="19"/>
        <end position="283"/>
    </location>
</feature>
<evidence type="ECO:0008006" key="4">
    <source>
        <dbReference type="Google" id="ProtNLM"/>
    </source>
</evidence>
<evidence type="ECO:0000256" key="1">
    <source>
        <dbReference type="SAM" id="SignalP"/>
    </source>
</evidence>
<gene>
    <name evidence="2" type="ORF">GCM10023188_27430</name>
</gene>